<evidence type="ECO:0000256" key="6">
    <source>
        <dbReference type="ARBA" id="ARBA00023136"/>
    </source>
</evidence>
<feature type="domain" description="ABC transmembrane type-1" evidence="8">
    <location>
        <begin position="103"/>
        <end position="310"/>
    </location>
</feature>
<comment type="subcellular location">
    <subcellularLocation>
        <location evidence="1 7">Cell membrane</location>
        <topology evidence="1 7">Multi-pass membrane protein</topology>
    </subcellularLocation>
</comment>
<evidence type="ECO:0000259" key="8">
    <source>
        <dbReference type="PROSITE" id="PS50928"/>
    </source>
</evidence>
<comment type="similarity">
    <text evidence="7">Belongs to the binding-protein-dependent transport system permease family.</text>
</comment>
<dbReference type="GO" id="GO:0005886">
    <property type="term" value="C:plasma membrane"/>
    <property type="evidence" value="ECO:0007669"/>
    <property type="project" value="UniProtKB-SubCell"/>
</dbReference>
<organism evidence="9 10">
    <name type="scientific">Fusicatenibacter saccharivorans</name>
    <dbReference type="NCBI Taxonomy" id="1150298"/>
    <lineage>
        <taxon>Bacteria</taxon>
        <taxon>Bacillati</taxon>
        <taxon>Bacillota</taxon>
        <taxon>Clostridia</taxon>
        <taxon>Lachnospirales</taxon>
        <taxon>Lachnospiraceae</taxon>
        <taxon>Fusicatenibacter</taxon>
    </lineage>
</organism>
<evidence type="ECO:0000256" key="5">
    <source>
        <dbReference type="ARBA" id="ARBA00022989"/>
    </source>
</evidence>
<evidence type="ECO:0000256" key="4">
    <source>
        <dbReference type="ARBA" id="ARBA00022692"/>
    </source>
</evidence>
<dbReference type="PANTHER" id="PTHR30465">
    <property type="entry name" value="INNER MEMBRANE ABC TRANSPORTER"/>
    <property type="match status" value="1"/>
</dbReference>
<feature type="transmembrane region" description="Helical" evidence="7">
    <location>
        <begin position="291"/>
        <end position="313"/>
    </location>
</feature>
<dbReference type="CDD" id="cd06261">
    <property type="entry name" value="TM_PBP2"/>
    <property type="match status" value="1"/>
</dbReference>
<keyword evidence="2 7" id="KW-0813">Transport</keyword>
<dbReference type="Gene3D" id="1.10.3720.10">
    <property type="entry name" value="MetI-like"/>
    <property type="match status" value="1"/>
</dbReference>
<dbReference type="Proteomes" id="UP000095706">
    <property type="component" value="Unassembled WGS sequence"/>
</dbReference>
<keyword evidence="3" id="KW-1003">Cell membrane</keyword>
<dbReference type="EMBL" id="CYYV01000008">
    <property type="protein sequence ID" value="CUO40477.1"/>
    <property type="molecule type" value="Genomic_DNA"/>
</dbReference>
<evidence type="ECO:0000313" key="10">
    <source>
        <dbReference type="Proteomes" id="UP000095706"/>
    </source>
</evidence>
<name>A0A174ET62_9FIRM</name>
<dbReference type="InterPro" id="IPR035906">
    <property type="entry name" value="MetI-like_sf"/>
</dbReference>
<feature type="transmembrane region" description="Helical" evidence="7">
    <location>
        <begin position="151"/>
        <end position="171"/>
    </location>
</feature>
<evidence type="ECO:0000256" key="7">
    <source>
        <dbReference type="RuleBase" id="RU363032"/>
    </source>
</evidence>
<dbReference type="InterPro" id="IPR000515">
    <property type="entry name" value="MetI-like"/>
</dbReference>
<keyword evidence="5 7" id="KW-1133">Transmembrane helix</keyword>
<evidence type="ECO:0000256" key="2">
    <source>
        <dbReference type="ARBA" id="ARBA00022448"/>
    </source>
</evidence>
<dbReference type="GO" id="GO:0055085">
    <property type="term" value="P:transmembrane transport"/>
    <property type="evidence" value="ECO:0007669"/>
    <property type="project" value="InterPro"/>
</dbReference>
<accession>A0A174ET62</accession>
<feature type="transmembrane region" description="Helical" evidence="7">
    <location>
        <begin position="249"/>
        <end position="271"/>
    </location>
</feature>
<reference evidence="9 10" key="1">
    <citation type="submission" date="2015-09" db="EMBL/GenBank/DDBJ databases">
        <authorList>
            <consortium name="Pathogen Informatics"/>
        </authorList>
    </citation>
    <scope>NUCLEOTIDE SEQUENCE [LARGE SCALE GENOMIC DNA]</scope>
    <source>
        <strain evidence="9 10">2789STDY5608849</strain>
    </source>
</reference>
<sequence>MKSRNKVLYYGKKAVAFLASVLLLSVLVFYISRLAPGDPLVSYYGDRVEKMTPEERAWAEEKLGLKDPISVQYIRWAGNALHGDFGISYKYKMDVTRVIEGRIGNTLVLGGIGFLLIFTLALLLGILCAWKEDTWLDRIICKVGTITGCIPEFWLSLLLILVFSMQLKWLPSSGAYSVGKQADFSDRVCHLILPMTVVVLSHLWYYAYMIRNKILDEVREEYVLLARAKGLKRKTVLFRHCLRNTIPSYLGIMAISVPHVLGGTYIVETVFSYPGIGTLAYESARYKDYNLLMLLCLMSGIVVILCNMAAQIINERIDPRMREKEAAETSEVMML</sequence>
<keyword evidence="6 7" id="KW-0472">Membrane</keyword>
<keyword evidence="4 7" id="KW-0812">Transmembrane</keyword>
<evidence type="ECO:0000256" key="1">
    <source>
        <dbReference type="ARBA" id="ARBA00004651"/>
    </source>
</evidence>
<dbReference type="PROSITE" id="PS50928">
    <property type="entry name" value="ABC_TM1"/>
    <property type="match status" value="1"/>
</dbReference>
<dbReference type="PANTHER" id="PTHR30465:SF0">
    <property type="entry name" value="OLIGOPEPTIDE TRANSPORT SYSTEM PERMEASE PROTEIN APPB"/>
    <property type="match status" value="1"/>
</dbReference>
<feature type="transmembrane region" description="Helical" evidence="7">
    <location>
        <begin position="107"/>
        <end position="130"/>
    </location>
</feature>
<evidence type="ECO:0000313" key="9">
    <source>
        <dbReference type="EMBL" id="CUO40477.1"/>
    </source>
</evidence>
<gene>
    <name evidence="9" type="primary">nikB_1</name>
    <name evidence="9" type="ORF">ERS852406_01904</name>
</gene>
<dbReference type="AlphaFoldDB" id="A0A174ET62"/>
<protein>
    <submittedName>
        <fullName evidence="9">Nickel transport system permease protein nikB</fullName>
    </submittedName>
</protein>
<dbReference type="RefSeq" id="WP_055227860.1">
    <property type="nucleotide sequence ID" value="NZ_CYYV01000008.1"/>
</dbReference>
<evidence type="ECO:0000256" key="3">
    <source>
        <dbReference type="ARBA" id="ARBA00022475"/>
    </source>
</evidence>
<proteinExistence type="inferred from homology"/>
<feature type="transmembrane region" description="Helical" evidence="7">
    <location>
        <begin position="191"/>
        <end position="209"/>
    </location>
</feature>
<dbReference type="SUPFAM" id="SSF161098">
    <property type="entry name" value="MetI-like"/>
    <property type="match status" value="1"/>
</dbReference>
<dbReference type="Pfam" id="PF00528">
    <property type="entry name" value="BPD_transp_1"/>
    <property type="match status" value="1"/>
</dbReference>